<keyword evidence="2" id="KW-1185">Reference proteome</keyword>
<dbReference type="Proteomes" id="UP000193200">
    <property type="component" value="Unassembled WGS sequence"/>
</dbReference>
<dbReference type="InParanoid" id="A0A1Y5S0M8"/>
<dbReference type="NCBIfam" id="NF047637">
    <property type="entry name" value="lipo_CC0125"/>
    <property type="match status" value="1"/>
</dbReference>
<proteinExistence type="predicted"/>
<evidence type="ECO:0000313" key="2">
    <source>
        <dbReference type="Proteomes" id="UP000193200"/>
    </source>
</evidence>
<dbReference type="EMBL" id="FWFR01000001">
    <property type="protein sequence ID" value="SLN29639.1"/>
    <property type="molecule type" value="Genomic_DNA"/>
</dbReference>
<name>A0A1Y5S0M8_9PROT</name>
<evidence type="ECO:0000313" key="1">
    <source>
        <dbReference type="EMBL" id="SLN29639.1"/>
    </source>
</evidence>
<dbReference type="AlphaFoldDB" id="A0A1Y5S0M8"/>
<accession>A0A1Y5S0M8</accession>
<gene>
    <name evidence="1" type="ORF">OCH7691_01013</name>
</gene>
<evidence type="ECO:0008006" key="3">
    <source>
        <dbReference type="Google" id="ProtNLM"/>
    </source>
</evidence>
<reference evidence="1 2" key="1">
    <citation type="submission" date="2017-03" db="EMBL/GenBank/DDBJ databases">
        <authorList>
            <person name="Afonso C.L."/>
            <person name="Miller P.J."/>
            <person name="Scott M.A."/>
            <person name="Spackman E."/>
            <person name="Goraichik I."/>
            <person name="Dimitrov K.M."/>
            <person name="Suarez D.L."/>
            <person name="Swayne D.E."/>
        </authorList>
    </citation>
    <scope>NUCLEOTIDE SEQUENCE [LARGE SCALE GENOMIC DNA]</scope>
    <source>
        <strain evidence="1 2">CECT 7691</strain>
    </source>
</reference>
<dbReference type="PROSITE" id="PS51257">
    <property type="entry name" value="PROKAR_LIPOPROTEIN"/>
    <property type="match status" value="1"/>
</dbReference>
<protein>
    <recommendedName>
        <fullName evidence="3">Lipoprotein</fullName>
    </recommendedName>
</protein>
<organism evidence="1 2">
    <name type="scientific">Oceanibacterium hippocampi</name>
    <dbReference type="NCBI Taxonomy" id="745714"/>
    <lineage>
        <taxon>Bacteria</taxon>
        <taxon>Pseudomonadati</taxon>
        <taxon>Pseudomonadota</taxon>
        <taxon>Alphaproteobacteria</taxon>
        <taxon>Sneathiellales</taxon>
        <taxon>Sneathiellaceae</taxon>
        <taxon>Oceanibacterium</taxon>
    </lineage>
</organism>
<dbReference type="OrthoDB" id="7172943at2"/>
<sequence>MTDADRTLRGSVPRAWRAAMAGGLLLLLAACGHPTAYQPEADGYGYGEQQIAEDRFRVSFSGNSLTDRVTVENYLLYRAAEVTLNSGNEYFVIVTKETEKETREYNTFGGYPRFGYYGYGCCPSRSGIGVGFSTGFPYGGSTQRTSKYTVYADIRVIPGPIPPSDENALRAIDVIGRLGNSIVREYPES</sequence>